<reference evidence="8 9" key="1">
    <citation type="submission" date="2019-08" db="EMBL/GenBank/DDBJ databases">
        <title>Bacillus genomes from the desert of Cuatro Cienegas, Coahuila.</title>
        <authorList>
            <person name="Olmedo-Alvarez G."/>
        </authorList>
    </citation>
    <scope>NUCLEOTIDE SEQUENCE [LARGE SCALE GENOMIC DNA]</scope>
    <source>
        <strain evidence="8 9">CH34_1T</strain>
    </source>
</reference>
<dbReference type="Pfam" id="PF25967">
    <property type="entry name" value="RND-MFP_C"/>
    <property type="match status" value="1"/>
</dbReference>
<protein>
    <submittedName>
        <fullName evidence="8">Efflux RND transporter periplasmic adaptor subunit</fullName>
    </submittedName>
</protein>
<feature type="domain" description="YknX-like barrel-sandwich hybrid" evidence="6">
    <location>
        <begin position="64"/>
        <end position="222"/>
    </location>
</feature>
<evidence type="ECO:0000313" key="8">
    <source>
        <dbReference type="EMBL" id="TYS17854.1"/>
    </source>
</evidence>
<keyword evidence="4" id="KW-1133">Transmembrane helix</keyword>
<feature type="domain" description="YknX-like beta-barrel" evidence="7">
    <location>
        <begin position="240"/>
        <end position="318"/>
    </location>
</feature>
<feature type="transmembrane region" description="Helical" evidence="4">
    <location>
        <begin position="5"/>
        <end position="24"/>
    </location>
</feature>
<evidence type="ECO:0000256" key="3">
    <source>
        <dbReference type="SAM" id="Coils"/>
    </source>
</evidence>
<dbReference type="OrthoDB" id="2446145at2"/>
<keyword evidence="2 3" id="KW-0175">Coiled coil</keyword>
<dbReference type="Gene3D" id="2.40.420.20">
    <property type="match status" value="1"/>
</dbReference>
<evidence type="ECO:0000259" key="7">
    <source>
        <dbReference type="Pfam" id="PF25990"/>
    </source>
</evidence>
<evidence type="ECO:0000256" key="4">
    <source>
        <dbReference type="SAM" id="Phobius"/>
    </source>
</evidence>
<proteinExistence type="predicted"/>
<evidence type="ECO:0000313" key="9">
    <source>
        <dbReference type="Proteomes" id="UP000322267"/>
    </source>
</evidence>
<dbReference type="InterPro" id="IPR058639">
    <property type="entry name" value="BSH_YknX-like"/>
</dbReference>
<dbReference type="EMBL" id="VTEI01000003">
    <property type="protein sequence ID" value="TYS17854.1"/>
    <property type="molecule type" value="Genomic_DNA"/>
</dbReference>
<evidence type="ECO:0000259" key="6">
    <source>
        <dbReference type="Pfam" id="PF25984"/>
    </source>
</evidence>
<feature type="coiled-coil region" evidence="3">
    <location>
        <begin position="178"/>
        <end position="205"/>
    </location>
</feature>
<dbReference type="Pfam" id="PF25990">
    <property type="entry name" value="Beta-barrel_YknX"/>
    <property type="match status" value="1"/>
</dbReference>
<dbReference type="InterPro" id="IPR058636">
    <property type="entry name" value="Beta-barrel_YknX"/>
</dbReference>
<accession>A0A5D4NWJ1</accession>
<dbReference type="InterPro" id="IPR058627">
    <property type="entry name" value="MdtA-like_C"/>
</dbReference>
<organism evidence="8 9">
    <name type="scientific">Rossellomorea vietnamensis</name>
    <dbReference type="NCBI Taxonomy" id="218284"/>
    <lineage>
        <taxon>Bacteria</taxon>
        <taxon>Bacillati</taxon>
        <taxon>Bacillota</taxon>
        <taxon>Bacilli</taxon>
        <taxon>Bacillales</taxon>
        <taxon>Bacillaceae</taxon>
        <taxon>Rossellomorea</taxon>
    </lineage>
</organism>
<dbReference type="GO" id="GO:0030313">
    <property type="term" value="C:cell envelope"/>
    <property type="evidence" value="ECO:0007669"/>
    <property type="project" value="UniProtKB-SubCell"/>
</dbReference>
<evidence type="ECO:0000256" key="2">
    <source>
        <dbReference type="ARBA" id="ARBA00023054"/>
    </source>
</evidence>
<sequence>MRRKILYPAVILGITLVAGNLYLIEKADSKVDRSSFIDEWKPVSSASLRNSIEKEAVLSSSQEEYVYYDESRGTFKEFLVQEGDDISVGTDLFTYQVEDTVNQEVYLESEIQQFEDEIDSIKDHIVDLRTLRPSSSTTTRRTNTFDDRYGAPVNTEEQQDYSIEAANKEINYYVEQEIARKELEIEQLNSKIENLERQITQLQLNETDITVSSTTEGIVKKMARELDNPLIVISSKSSLVQGELSEQETLKITEGQEAVIYSTAVQDRIKGFVTDVAVLPSETLTEDGSSTYPFQVEFEEGEENLDALRPGFHVSLSVITEEALDVLNVPSESLLTEGIKNYLLVITDKGTVEKREVTVGMTSEGRVEVRSGIEKGEIYIQDPDSMDLPGSTFVTPLKIDKLTLNSIKNADRHTILENLLLGILERK</sequence>
<dbReference type="InterPro" id="IPR050465">
    <property type="entry name" value="UPF0194_transport"/>
</dbReference>
<name>A0A5D4NWJ1_9BACI</name>
<comment type="caution">
    <text evidence="8">The sequence shown here is derived from an EMBL/GenBank/DDBJ whole genome shotgun (WGS) entry which is preliminary data.</text>
</comment>
<dbReference type="Pfam" id="PF25984">
    <property type="entry name" value="BSH_YknX"/>
    <property type="match status" value="1"/>
</dbReference>
<feature type="domain" description="Multidrug resistance protein MdtA-like C-terminal permuted SH3" evidence="5">
    <location>
        <begin position="326"/>
        <end position="377"/>
    </location>
</feature>
<gene>
    <name evidence="8" type="ORF">FZC78_08390</name>
</gene>
<keyword evidence="4" id="KW-0472">Membrane</keyword>
<dbReference type="RefSeq" id="WP_148939252.1">
    <property type="nucleotide sequence ID" value="NZ_VTEI01000003.1"/>
</dbReference>
<dbReference type="PANTHER" id="PTHR32347">
    <property type="entry name" value="EFFLUX SYSTEM COMPONENT YKNX-RELATED"/>
    <property type="match status" value="1"/>
</dbReference>
<dbReference type="AlphaFoldDB" id="A0A5D4NWJ1"/>
<comment type="subcellular location">
    <subcellularLocation>
        <location evidence="1">Cell envelope</location>
    </subcellularLocation>
</comment>
<evidence type="ECO:0000259" key="5">
    <source>
        <dbReference type="Pfam" id="PF25967"/>
    </source>
</evidence>
<dbReference type="Gene3D" id="2.40.30.170">
    <property type="match status" value="1"/>
</dbReference>
<keyword evidence="4" id="KW-0812">Transmembrane</keyword>
<evidence type="ECO:0000256" key="1">
    <source>
        <dbReference type="ARBA" id="ARBA00004196"/>
    </source>
</evidence>
<dbReference type="PANTHER" id="PTHR32347:SF14">
    <property type="entry name" value="EFFLUX SYSTEM COMPONENT YKNX-RELATED"/>
    <property type="match status" value="1"/>
</dbReference>
<dbReference type="Proteomes" id="UP000322267">
    <property type="component" value="Unassembled WGS sequence"/>
</dbReference>